<evidence type="ECO:0000313" key="2">
    <source>
        <dbReference type="Proteomes" id="UP000658514"/>
    </source>
</evidence>
<evidence type="ECO:0000313" key="1">
    <source>
        <dbReference type="EMBL" id="MBD2196385.1"/>
    </source>
</evidence>
<dbReference type="Pfam" id="PF14105">
    <property type="entry name" value="DUF4278"/>
    <property type="match status" value="1"/>
</dbReference>
<comment type="caution">
    <text evidence="1">The sequence shown here is derived from an EMBL/GenBank/DDBJ whole genome shotgun (WGS) entry which is preliminary data.</text>
</comment>
<dbReference type="EMBL" id="JACJQH010000017">
    <property type="protein sequence ID" value="MBD2196385.1"/>
    <property type="molecule type" value="Genomic_DNA"/>
</dbReference>
<organism evidence="1 2">
    <name type="scientific">Calothrix parietina FACHB-288</name>
    <dbReference type="NCBI Taxonomy" id="2692896"/>
    <lineage>
        <taxon>Bacteria</taxon>
        <taxon>Bacillati</taxon>
        <taxon>Cyanobacteriota</taxon>
        <taxon>Cyanophyceae</taxon>
        <taxon>Nostocales</taxon>
        <taxon>Calotrichaceae</taxon>
        <taxon>Calothrix</taxon>
    </lineage>
</organism>
<reference evidence="1 2" key="1">
    <citation type="journal article" date="2020" name="ISME J.">
        <title>Comparative genomics reveals insights into cyanobacterial evolution and habitat adaptation.</title>
        <authorList>
            <person name="Chen M.Y."/>
            <person name="Teng W.K."/>
            <person name="Zhao L."/>
            <person name="Hu C.X."/>
            <person name="Zhou Y.K."/>
            <person name="Han B.P."/>
            <person name="Song L.R."/>
            <person name="Shu W.S."/>
        </authorList>
    </citation>
    <scope>NUCLEOTIDE SEQUENCE [LARGE SCALE GENOMIC DNA]</scope>
    <source>
        <strain evidence="1 2">FACHB-288</strain>
    </source>
</reference>
<dbReference type="RefSeq" id="WP_190542254.1">
    <property type="nucleotide sequence ID" value="NZ_CAWPNO010000048.1"/>
</dbReference>
<accession>A0ABR8A8R2</accession>
<proteinExistence type="predicted"/>
<dbReference type="Proteomes" id="UP000658514">
    <property type="component" value="Unassembled WGS sequence"/>
</dbReference>
<dbReference type="InterPro" id="IPR025458">
    <property type="entry name" value="DUF4278"/>
</dbReference>
<gene>
    <name evidence="1" type="ORF">H6G24_12875</name>
</gene>
<protein>
    <submittedName>
        <fullName evidence="1">DUF4278 domain-containing protein</fullName>
    </submittedName>
</protein>
<keyword evidence="2" id="KW-1185">Reference proteome</keyword>
<name>A0ABR8A8R2_9CYAN</name>
<sequence length="133" mass="14957">MKLYYRGLTYEYNSSEVAKKSTKPFEPVCHQGSAYNLTYRGTTYRVDPNIEPTPVPAPTVAYQLMYRGIVYSVQRTHTGEVSTTSSQPGNCVSAMKPKSILITDSYNHNQIPNFFNSNLSLSRFIQAISGLFL</sequence>